<evidence type="ECO:0000313" key="3">
    <source>
        <dbReference type="Proteomes" id="UP000515703"/>
    </source>
</evidence>
<dbReference type="KEGG" id="acht:bsdcttw_04060"/>
<organism evidence="2 3">
    <name type="scientific">Anaerocolumna chitinilytica</name>
    <dbReference type="NCBI Taxonomy" id="1727145"/>
    <lineage>
        <taxon>Bacteria</taxon>
        <taxon>Bacillati</taxon>
        <taxon>Bacillota</taxon>
        <taxon>Clostridia</taxon>
        <taxon>Lachnospirales</taxon>
        <taxon>Lachnospiraceae</taxon>
        <taxon>Anaerocolumna</taxon>
    </lineage>
</organism>
<sequence>MKLFIGSSKEATEVMDDIALYLEDLCCEVIKWDAPTTFKPGEYTLEALCRINEQVDAAIFILTADDRVWYRGQDTIQPRDNVLFEFGLFCGKHGIKKTIIIKKGEIKIASDFNGITLIDYSKRLRAQREIKDWYESLMNNVMMWIEGTWDLFYYHNTDDTNPDGVAVIYNEKQNFKMKVNLKQSKNGKELSYLFEYNGFYYNNEIIAVYKTLPEQWPAMCGTVVISMSGNRKILVGGSLYVNHFSKLVNDKFIMKRRND</sequence>
<name>A0A7I8DK37_9FIRM</name>
<accession>A0A7I8DK37</accession>
<dbReference type="Proteomes" id="UP000515703">
    <property type="component" value="Chromosome"/>
</dbReference>
<dbReference type="Pfam" id="PF10137">
    <property type="entry name" value="CAP12-PCTIR_TIR"/>
    <property type="match status" value="1"/>
</dbReference>
<gene>
    <name evidence="2" type="ORF">bsdcttw_04060</name>
</gene>
<dbReference type="AlphaFoldDB" id="A0A7I8DK37"/>
<dbReference type="RefSeq" id="WP_185257800.1">
    <property type="nucleotide sequence ID" value="NZ_AP023368.1"/>
</dbReference>
<proteinExistence type="predicted"/>
<evidence type="ECO:0000259" key="1">
    <source>
        <dbReference type="Pfam" id="PF10137"/>
    </source>
</evidence>
<protein>
    <recommendedName>
        <fullName evidence="1">CD-NTase-associated protein 12/Pycsar effector protein TIR domain-containing protein</fullName>
    </recommendedName>
</protein>
<reference evidence="2 3" key="1">
    <citation type="submission" date="2020-08" db="EMBL/GenBank/DDBJ databases">
        <title>Draft genome sequencing of an Anaerocolumna strain isolated from anoxic soil subjected to BSD treatment.</title>
        <authorList>
            <person name="Uek A."/>
            <person name="Tonouchi A."/>
        </authorList>
    </citation>
    <scope>NUCLEOTIDE SEQUENCE [LARGE SCALE GENOMIC DNA]</scope>
    <source>
        <strain evidence="2 3">CTTW</strain>
    </source>
</reference>
<keyword evidence="3" id="KW-1185">Reference proteome</keyword>
<evidence type="ECO:0000313" key="2">
    <source>
        <dbReference type="EMBL" id="BCJ97365.1"/>
    </source>
</evidence>
<dbReference type="EMBL" id="AP023368">
    <property type="protein sequence ID" value="BCJ97365.1"/>
    <property type="molecule type" value="Genomic_DNA"/>
</dbReference>
<feature type="domain" description="CD-NTase-associated protein 12/Pycsar effector protein TIR" evidence="1">
    <location>
        <begin position="2"/>
        <end position="121"/>
    </location>
</feature>
<dbReference type="InterPro" id="IPR019302">
    <property type="entry name" value="CAP12/PCTIR_TIR_dom"/>
</dbReference>
<reference evidence="2 3" key="2">
    <citation type="submission" date="2020-08" db="EMBL/GenBank/DDBJ databases">
        <authorList>
            <person name="Ueki A."/>
            <person name="Tonouchi A."/>
        </authorList>
    </citation>
    <scope>NUCLEOTIDE SEQUENCE [LARGE SCALE GENOMIC DNA]</scope>
    <source>
        <strain evidence="2 3">CTTW</strain>
    </source>
</reference>
<dbReference type="GO" id="GO:0050135">
    <property type="term" value="F:NADP+ nucleosidase activity"/>
    <property type="evidence" value="ECO:0007669"/>
    <property type="project" value="InterPro"/>
</dbReference>